<keyword evidence="3" id="KW-0804">Transcription</keyword>
<dbReference type="KEGG" id="maqu:Maq22A_c27170"/>
<feature type="compositionally biased region" description="Pro residues" evidence="4">
    <location>
        <begin position="141"/>
        <end position="150"/>
    </location>
</feature>
<dbReference type="InterPro" id="IPR036388">
    <property type="entry name" value="WH-like_DNA-bd_sf"/>
</dbReference>
<dbReference type="InterPro" id="IPR016032">
    <property type="entry name" value="Sig_transdc_resp-reg_C-effctor"/>
</dbReference>
<dbReference type="GO" id="GO:0006355">
    <property type="term" value="P:regulation of DNA-templated transcription"/>
    <property type="evidence" value="ECO:0007669"/>
    <property type="project" value="InterPro"/>
</dbReference>
<evidence type="ECO:0000313" key="6">
    <source>
        <dbReference type="EMBL" id="BAQ48282.1"/>
    </source>
</evidence>
<reference evidence="7" key="2">
    <citation type="submission" date="2015-01" db="EMBL/GenBank/DDBJ databases">
        <title>Complete genome sequence of Methylobacterium aquaticum strain 22A.</title>
        <authorList>
            <person name="Tani A."/>
            <person name="Ogura Y."/>
            <person name="Hayashi T."/>
        </authorList>
    </citation>
    <scope>NUCLEOTIDE SEQUENCE [LARGE SCALE GENOMIC DNA]</scope>
    <source>
        <strain evidence="7">MA-22A</strain>
    </source>
</reference>
<accession>A0A0C6FMD1</accession>
<dbReference type="STRING" id="270351.Maq22A_c27170"/>
<evidence type="ECO:0000256" key="3">
    <source>
        <dbReference type="ARBA" id="ARBA00023163"/>
    </source>
</evidence>
<reference evidence="6 7" key="1">
    <citation type="journal article" date="2015" name="Genome Announc.">
        <title>Complete Genome Sequence of Methylobacterium aquaticum Strain 22A, Isolated from Racomitrium japonicum Moss.</title>
        <authorList>
            <person name="Tani A."/>
            <person name="Ogura Y."/>
            <person name="Hayashi T."/>
            <person name="Kimbara K."/>
        </authorList>
    </citation>
    <scope>NUCLEOTIDE SEQUENCE [LARGE SCALE GENOMIC DNA]</scope>
    <source>
        <strain evidence="6 7">MA-22A</strain>
    </source>
</reference>
<dbReference type="Pfam" id="PF00196">
    <property type="entry name" value="GerE"/>
    <property type="match status" value="1"/>
</dbReference>
<dbReference type="AlphaFoldDB" id="A0A0C6FMD1"/>
<name>A0A0C6FMD1_9HYPH</name>
<keyword evidence="1" id="KW-0805">Transcription regulation</keyword>
<evidence type="ECO:0000256" key="4">
    <source>
        <dbReference type="SAM" id="MobiDB-lite"/>
    </source>
</evidence>
<dbReference type="GO" id="GO:0003677">
    <property type="term" value="F:DNA binding"/>
    <property type="evidence" value="ECO:0007669"/>
    <property type="project" value="UniProtKB-KW"/>
</dbReference>
<dbReference type="EMBL" id="AP014704">
    <property type="protein sequence ID" value="BAQ48282.1"/>
    <property type="molecule type" value="Genomic_DNA"/>
</dbReference>
<dbReference type="Proteomes" id="UP000061432">
    <property type="component" value="Chromosome"/>
</dbReference>
<dbReference type="Gene3D" id="1.10.10.10">
    <property type="entry name" value="Winged helix-like DNA-binding domain superfamily/Winged helix DNA-binding domain"/>
    <property type="match status" value="1"/>
</dbReference>
<feature type="domain" description="HTH luxR-type" evidence="5">
    <location>
        <begin position="152"/>
        <end position="217"/>
    </location>
</feature>
<proteinExistence type="predicted"/>
<dbReference type="PROSITE" id="PS50043">
    <property type="entry name" value="HTH_LUXR_2"/>
    <property type="match status" value="1"/>
</dbReference>
<dbReference type="CDD" id="cd06170">
    <property type="entry name" value="LuxR_C_like"/>
    <property type="match status" value="1"/>
</dbReference>
<dbReference type="InterPro" id="IPR000792">
    <property type="entry name" value="Tscrpt_reg_LuxR_C"/>
</dbReference>
<sequence>MSNAILREGLRSMIAQCGFRVFDCQVTHQGFVLDDLVVKKCRIYVVDASDDIDFSRTKAFVAQIRQRNALGHIVVLIPPHLANAPDPAVVAEASAIVTTDVTVYVLGNLLQLVSENYVVRSASVAVAPDPSGAGLADEAGPPGPADPPLPGGDGNIPGLSSRESEILLHLIRGSSNKDIARALGIAEATVKIHIKGIFRKTGATNRTQAAFYVFNKRWLGSQTAGQQDAGVPPLQRPNSFRNGLDIIFPNGGPR</sequence>
<dbReference type="SMART" id="SM00421">
    <property type="entry name" value="HTH_LUXR"/>
    <property type="match status" value="1"/>
</dbReference>
<evidence type="ECO:0000256" key="2">
    <source>
        <dbReference type="ARBA" id="ARBA00023125"/>
    </source>
</evidence>
<gene>
    <name evidence="6" type="primary">citB</name>
    <name evidence="6" type="ORF">Maq22A_c27170</name>
</gene>
<dbReference type="PANTHER" id="PTHR44688:SF16">
    <property type="entry name" value="DNA-BINDING TRANSCRIPTIONAL ACTIVATOR DEVR_DOSR"/>
    <property type="match status" value="1"/>
</dbReference>
<feature type="region of interest" description="Disordered" evidence="4">
    <location>
        <begin position="131"/>
        <end position="157"/>
    </location>
</feature>
<dbReference type="OrthoDB" id="7826527at2"/>
<dbReference type="PATRIC" id="fig|270351.10.peg.5210"/>
<keyword evidence="2" id="KW-0238">DNA-binding</keyword>
<evidence type="ECO:0000259" key="5">
    <source>
        <dbReference type="PROSITE" id="PS50043"/>
    </source>
</evidence>
<dbReference type="RefSeq" id="WP_082742844.1">
    <property type="nucleotide sequence ID" value="NZ_AP014704.1"/>
</dbReference>
<protein>
    <submittedName>
        <fullName evidence="6">Two component transcriptional regulator, LuxRfamily</fullName>
    </submittedName>
</protein>
<dbReference type="PRINTS" id="PR00038">
    <property type="entry name" value="HTHLUXR"/>
</dbReference>
<evidence type="ECO:0000256" key="1">
    <source>
        <dbReference type="ARBA" id="ARBA00023015"/>
    </source>
</evidence>
<dbReference type="SUPFAM" id="SSF46894">
    <property type="entry name" value="C-terminal effector domain of the bipartite response regulators"/>
    <property type="match status" value="1"/>
</dbReference>
<dbReference type="PANTHER" id="PTHR44688">
    <property type="entry name" value="DNA-BINDING TRANSCRIPTIONAL ACTIVATOR DEVR_DOSR"/>
    <property type="match status" value="1"/>
</dbReference>
<evidence type="ECO:0000313" key="7">
    <source>
        <dbReference type="Proteomes" id="UP000061432"/>
    </source>
</evidence>
<organism evidence="6 7">
    <name type="scientific">Methylobacterium aquaticum</name>
    <dbReference type="NCBI Taxonomy" id="270351"/>
    <lineage>
        <taxon>Bacteria</taxon>
        <taxon>Pseudomonadati</taxon>
        <taxon>Pseudomonadota</taxon>
        <taxon>Alphaproteobacteria</taxon>
        <taxon>Hyphomicrobiales</taxon>
        <taxon>Methylobacteriaceae</taxon>
        <taxon>Methylobacterium</taxon>
    </lineage>
</organism>